<comment type="similarity">
    <text evidence="1 2">Belongs to the complex I subunit 6 family.</text>
</comment>
<accession>A0A2Z4FKX2</accession>
<dbReference type="OrthoDB" id="5519321at2"/>
<evidence type="ECO:0000256" key="2">
    <source>
        <dbReference type="RuleBase" id="RU004429"/>
    </source>
</evidence>
<dbReference type="Pfam" id="PF00499">
    <property type="entry name" value="Oxidored_q3"/>
    <property type="match status" value="1"/>
</dbReference>
<dbReference type="Proteomes" id="UP000249799">
    <property type="component" value="Chromosome"/>
</dbReference>
<dbReference type="AlphaFoldDB" id="A0A2Z4FKX2"/>
<keyword evidence="2" id="KW-0520">NAD</keyword>
<evidence type="ECO:0000313" key="4">
    <source>
        <dbReference type="Proteomes" id="UP000249799"/>
    </source>
</evidence>
<feature type="transmembrane region" description="Helical" evidence="2">
    <location>
        <begin position="60"/>
        <end position="80"/>
    </location>
</feature>
<evidence type="ECO:0000313" key="3">
    <source>
        <dbReference type="EMBL" id="AWV89641.1"/>
    </source>
</evidence>
<feature type="transmembrane region" description="Helical" evidence="2">
    <location>
        <begin position="92"/>
        <end position="116"/>
    </location>
</feature>
<keyword evidence="2" id="KW-1003">Cell membrane</keyword>
<dbReference type="EC" id="7.1.1.-" evidence="2"/>
<comment type="subcellular location">
    <subcellularLocation>
        <location evidence="2">Cell membrane</location>
        <topology evidence="2">Multi-pass membrane protein</topology>
    </subcellularLocation>
</comment>
<dbReference type="InterPro" id="IPR001457">
    <property type="entry name" value="NADH_UbQ/plastoQ_OxRdtase_su6"/>
</dbReference>
<dbReference type="Gene3D" id="1.20.120.1200">
    <property type="entry name" value="NADH-ubiquinone/plastoquinone oxidoreductase chain 6, subunit NuoJ"/>
    <property type="match status" value="2"/>
</dbReference>
<dbReference type="EMBL" id="CP030032">
    <property type="protein sequence ID" value="AWV89641.1"/>
    <property type="molecule type" value="Genomic_DNA"/>
</dbReference>
<keyword evidence="4" id="KW-1185">Reference proteome</keyword>
<dbReference type="PANTHER" id="PTHR33269">
    <property type="entry name" value="NADH-UBIQUINONE OXIDOREDUCTASE CHAIN 6"/>
    <property type="match status" value="1"/>
</dbReference>
<keyword evidence="2" id="KW-0812">Transmembrane</keyword>
<feature type="transmembrane region" description="Helical" evidence="2">
    <location>
        <begin position="253"/>
        <end position="275"/>
    </location>
</feature>
<dbReference type="KEGG" id="bsed:DN745_09950"/>
<dbReference type="GO" id="GO:0048038">
    <property type="term" value="F:quinone binding"/>
    <property type="evidence" value="ECO:0007669"/>
    <property type="project" value="UniProtKB-UniRule"/>
</dbReference>
<evidence type="ECO:0000256" key="1">
    <source>
        <dbReference type="ARBA" id="ARBA00005698"/>
    </source>
</evidence>
<protein>
    <recommendedName>
        <fullName evidence="2">NADH-quinone oxidoreductase subunit J</fullName>
        <ecNumber evidence="2">7.1.1.-</ecNumber>
    </recommendedName>
</protein>
<dbReference type="GO" id="GO:0005886">
    <property type="term" value="C:plasma membrane"/>
    <property type="evidence" value="ECO:0007669"/>
    <property type="project" value="UniProtKB-SubCell"/>
</dbReference>
<dbReference type="PANTHER" id="PTHR33269:SF17">
    <property type="entry name" value="NADH-UBIQUINONE OXIDOREDUCTASE CHAIN 6"/>
    <property type="match status" value="1"/>
</dbReference>
<comment type="function">
    <text evidence="2">NDH-1 shuttles electrons from NADH, via FMN and iron-sulfur (Fe-S) centers, to quinones in the respiratory chain. Couples the redox reaction to proton translocation (for every two electrons transferred, four hydrogen ions are translocated across the cytoplasmic membrane), and thus conserves the redox energy in a proton gradient.</text>
</comment>
<gene>
    <name evidence="3" type="ORF">DN745_09950</name>
</gene>
<keyword evidence="2" id="KW-0472">Membrane</keyword>
<keyword evidence="2" id="KW-0874">Quinone</keyword>
<reference evidence="3 4" key="1">
    <citation type="submission" date="2018-06" db="EMBL/GenBank/DDBJ databases">
        <title>Lujinxingia sediminis gen. nov. sp. nov., a new facultative anaerobic member of the class Deltaproteobacteria, and proposal of Lujinxingaceae fam. nov.</title>
        <authorList>
            <person name="Guo L.-Y."/>
            <person name="Li C.-M."/>
            <person name="Wang S."/>
            <person name="Du Z.-J."/>
        </authorList>
    </citation>
    <scope>NUCLEOTIDE SEQUENCE [LARGE SCALE GENOMIC DNA]</scope>
    <source>
        <strain evidence="3 4">FA350</strain>
    </source>
</reference>
<organism evidence="3 4">
    <name type="scientific">Bradymonas sediminis</name>
    <dbReference type="NCBI Taxonomy" id="1548548"/>
    <lineage>
        <taxon>Bacteria</taxon>
        <taxon>Deltaproteobacteria</taxon>
        <taxon>Bradymonadales</taxon>
        <taxon>Bradymonadaceae</taxon>
        <taxon>Bradymonas</taxon>
    </lineage>
</organism>
<sequence length="279" mass="30100">MGFWEPLFFWIFTAGVLATSLAVVLFRNPLYSALALIADFFCFAGLYVLLSAHFMAVIQILVYGGAIMVLFLFIIMLLNLSDEDLGPRLFSLHQILAVASSVAVFIFAASAIVAVVDFDKVDATLAEAKQAQATDAEGEGEAKASNVVEVETAIPGLYAFNTEDALELRYADKLRSWNSGETTYATDKYARFNDDTPYVVPPGLMEKLPSAEHPGKAMGPDGRPVAIRGGGKDRSGTVFGTVEPISLLLVNRFVVPFELTAILLLAAIVGAVILAKKRL</sequence>
<keyword evidence="2" id="KW-1133">Transmembrane helix</keyword>
<comment type="catalytic activity">
    <reaction evidence="2">
        <text>a quinone + NADH + 5 H(+)(in) = a quinol + NAD(+) + 4 H(+)(out)</text>
        <dbReference type="Rhea" id="RHEA:57888"/>
        <dbReference type="ChEBI" id="CHEBI:15378"/>
        <dbReference type="ChEBI" id="CHEBI:24646"/>
        <dbReference type="ChEBI" id="CHEBI:57540"/>
        <dbReference type="ChEBI" id="CHEBI:57945"/>
        <dbReference type="ChEBI" id="CHEBI:132124"/>
    </reaction>
</comment>
<name>A0A2Z4FKX2_9DELT</name>
<dbReference type="InterPro" id="IPR042106">
    <property type="entry name" value="Nuo/plastoQ_OxRdtase_6_NuoJ"/>
</dbReference>
<dbReference type="RefSeq" id="WP_111334468.1">
    <property type="nucleotide sequence ID" value="NZ_CP030032.1"/>
</dbReference>
<feature type="transmembrane region" description="Helical" evidence="2">
    <location>
        <begin position="33"/>
        <end position="54"/>
    </location>
</feature>
<feature type="transmembrane region" description="Helical" evidence="2">
    <location>
        <begin position="6"/>
        <end position="26"/>
    </location>
</feature>
<proteinExistence type="inferred from homology"/>
<dbReference type="GO" id="GO:0008137">
    <property type="term" value="F:NADH dehydrogenase (ubiquinone) activity"/>
    <property type="evidence" value="ECO:0007669"/>
    <property type="project" value="UniProtKB-UniRule"/>
</dbReference>